<reference evidence="2" key="1">
    <citation type="submission" date="2019-08" db="EMBL/GenBank/DDBJ databases">
        <authorList>
            <person name="Kucharzyk K."/>
            <person name="Murdoch R.W."/>
            <person name="Higgins S."/>
            <person name="Loffler F."/>
        </authorList>
    </citation>
    <scope>NUCLEOTIDE SEQUENCE</scope>
</reference>
<gene>
    <name evidence="2" type="primary">tepA_12</name>
    <name evidence="2" type="ORF">SDC9_189212</name>
</gene>
<comment type="caution">
    <text evidence="2">The sequence shown here is derived from an EMBL/GenBank/DDBJ whole genome shotgun (WGS) entry which is preliminary data.</text>
</comment>
<dbReference type="EMBL" id="VSSQ01098853">
    <property type="protein sequence ID" value="MPN41658.1"/>
    <property type="molecule type" value="Genomic_DNA"/>
</dbReference>
<dbReference type="InterPro" id="IPR023562">
    <property type="entry name" value="ClpP/TepA"/>
</dbReference>
<feature type="region of interest" description="Disordered" evidence="1">
    <location>
        <begin position="128"/>
        <end position="158"/>
    </location>
</feature>
<sequence>MEKPTVSLVLGGGHSIGVPLAVAAKHSFIAPSATMTIHPVRMNGMLLGVPQTLEYFQRMQERITRFVTQNSRISPERFHELSMNTQELVMDVGTVLDGNEAVNEGLIDSLGSLSTAIDCLYEMIDKDKVQRKKSEAKTPKTGVKKTEPKTGRNTVKRT</sequence>
<dbReference type="SUPFAM" id="SSF52096">
    <property type="entry name" value="ClpP/crotonase"/>
    <property type="match status" value="1"/>
</dbReference>
<dbReference type="InterPro" id="IPR029045">
    <property type="entry name" value="ClpP/crotonase-like_dom_sf"/>
</dbReference>
<dbReference type="Pfam" id="PF00574">
    <property type="entry name" value="CLP_protease"/>
    <property type="match status" value="1"/>
</dbReference>
<dbReference type="Gene3D" id="3.90.226.10">
    <property type="entry name" value="2-enoyl-CoA Hydratase, Chain A, domain 1"/>
    <property type="match status" value="1"/>
</dbReference>
<dbReference type="AlphaFoldDB" id="A0A645HRH8"/>
<organism evidence="2">
    <name type="scientific">bioreactor metagenome</name>
    <dbReference type="NCBI Taxonomy" id="1076179"/>
    <lineage>
        <taxon>unclassified sequences</taxon>
        <taxon>metagenomes</taxon>
        <taxon>ecological metagenomes</taxon>
    </lineage>
</organism>
<accession>A0A645HRH8</accession>
<evidence type="ECO:0000313" key="2">
    <source>
        <dbReference type="EMBL" id="MPN41658.1"/>
    </source>
</evidence>
<feature type="compositionally biased region" description="Basic and acidic residues" evidence="1">
    <location>
        <begin position="128"/>
        <end position="150"/>
    </location>
</feature>
<name>A0A645HRH8_9ZZZZ</name>
<protein>
    <submittedName>
        <fullName evidence="2">Translocation-enhancing protein TepA</fullName>
    </submittedName>
</protein>
<proteinExistence type="predicted"/>
<evidence type="ECO:0000256" key="1">
    <source>
        <dbReference type="SAM" id="MobiDB-lite"/>
    </source>
</evidence>